<gene>
    <name evidence="6" type="ORF">GCM10010446_64730</name>
</gene>
<comment type="caution">
    <text evidence="6">The sequence shown here is derived from an EMBL/GenBank/DDBJ whole genome shotgun (WGS) entry which is preliminary data.</text>
</comment>
<evidence type="ECO:0000256" key="1">
    <source>
        <dbReference type="ARBA" id="ARBA00009402"/>
    </source>
</evidence>
<dbReference type="InterPro" id="IPR047653">
    <property type="entry name" value="Tn3-like_transpos"/>
</dbReference>
<accession>A0ABN3XN38</accession>
<evidence type="ECO:0000313" key="6">
    <source>
        <dbReference type="EMBL" id="GAA2970957.1"/>
    </source>
</evidence>
<dbReference type="Pfam" id="PF01526">
    <property type="entry name" value="DDE_Tnp_Tn3"/>
    <property type="match status" value="1"/>
</dbReference>
<evidence type="ECO:0000259" key="5">
    <source>
        <dbReference type="Pfam" id="PF01526"/>
    </source>
</evidence>
<protein>
    <recommendedName>
        <fullName evidence="5">Tn3 transposase DDE domain-containing protein</fullName>
    </recommendedName>
</protein>
<keyword evidence="2" id="KW-0815">Transposition</keyword>
<sequence length="930" mass="103784">MVEAGLELLGFSTFDRMASKIRTEVNASICAGIHDRMSAAQRAGLMRLLEDRNSDGATLFNRLKKPAKGSAWSYFKNLTERLEWLDELDDTDVWMEGVAAGKVTDFAGEVEAADASELRDFVPVKRIALVAALTHKARMRVRDDLAMMFCKRVATKIKKAKGELEEIRLAEREIVESLIGNYRTVLKHIHEGGPAQEALTKTAAMTAEVRQALDGLDEEASVDEVATRLKGRVLPAVLAVVKAQVVQAGGFGAVTRAVKGFGGFAKQYEQIEKVSAHHDNFWEVLLYGQIGRDRAVMFDLADNDKLKFTAISEDSRVLDALAHAQRHQAARGGYITAFNEEGKEVDISFATQNWRKAVLDKTRIGQFVRKHFEAMVFTALAEELRTGDVAVVGSEEYADRSEKLLAWEVVQATLGSYLVEVGLAEAGESAEFDAKFFRRQLEDKLRNAAAAADAGYPENDGLIIDPEAGVPSLKVFRADGQRPSARRLEQEIKARMPERSLMGIVARTAYWVKWWRRFGPPSGNEPKLTDPLGRYVIVSFVKGTNMDPYEAARHIPGVSGHELSYVPNKHFSIQLLNEAIADLVNAHARLDISRAWGNETTVAADGTHMDTYLDNLLSETSVRYGKPGGIAYHHVSDTYIALFTHFIPCGVWEAVYIIEGLLKNTSEVQPTTVHADTQGQSFPVFALAHLLGFDLMPRIRNWKDLTFYRPSKQTEYVHIDALFGEPGKNVIDFDLIESQFRHLMRVAVSVREGTISSSTLLKRLRSGSRKNATYSAFREVGRVIRTVQLLRYLSDAPLRRRVTAATNKVESFKRFSQWVGFGNRGVIADNDPIEQEKEMKFNALLTNAVIFHNALDIAEIVQQLLEEGWEIDPEDLAHISPYLTEHINRFGEYSTHELGIQPDAYDPKLDVDFTPLRAQDLTAAGLDQAA</sequence>
<evidence type="ECO:0000256" key="2">
    <source>
        <dbReference type="ARBA" id="ARBA00022578"/>
    </source>
</evidence>
<keyword evidence="3" id="KW-0238">DNA-binding</keyword>
<name>A0ABN3XN38_9ACTN</name>
<organism evidence="6 7">
    <name type="scientific">Streptomyces enissocaesilis</name>
    <dbReference type="NCBI Taxonomy" id="332589"/>
    <lineage>
        <taxon>Bacteria</taxon>
        <taxon>Bacillati</taxon>
        <taxon>Actinomycetota</taxon>
        <taxon>Actinomycetes</taxon>
        <taxon>Kitasatosporales</taxon>
        <taxon>Streptomycetaceae</taxon>
        <taxon>Streptomyces</taxon>
        <taxon>Streptomyces rochei group</taxon>
    </lineage>
</organism>
<dbReference type="Proteomes" id="UP001500403">
    <property type="component" value="Unassembled WGS sequence"/>
</dbReference>
<dbReference type="NCBIfam" id="NF033527">
    <property type="entry name" value="transpos_Tn3"/>
    <property type="match status" value="1"/>
</dbReference>
<evidence type="ECO:0000313" key="7">
    <source>
        <dbReference type="Proteomes" id="UP001500403"/>
    </source>
</evidence>
<keyword evidence="4" id="KW-0233">DNA recombination</keyword>
<evidence type="ECO:0000256" key="3">
    <source>
        <dbReference type="ARBA" id="ARBA00023125"/>
    </source>
</evidence>
<feature type="domain" description="Tn3 transposase DDE" evidence="5">
    <location>
        <begin position="505"/>
        <end position="893"/>
    </location>
</feature>
<evidence type="ECO:0000256" key="4">
    <source>
        <dbReference type="ARBA" id="ARBA00023172"/>
    </source>
</evidence>
<dbReference type="EMBL" id="BAAAUD010000100">
    <property type="protein sequence ID" value="GAA2970957.1"/>
    <property type="molecule type" value="Genomic_DNA"/>
</dbReference>
<comment type="similarity">
    <text evidence="1">Belongs to the transposase 7 family.</text>
</comment>
<keyword evidence="7" id="KW-1185">Reference proteome</keyword>
<dbReference type="InterPro" id="IPR002513">
    <property type="entry name" value="Tn3_Tnp_DDE_dom"/>
</dbReference>
<proteinExistence type="inferred from homology"/>
<reference evidence="6 7" key="1">
    <citation type="journal article" date="2019" name="Int. J. Syst. Evol. Microbiol.">
        <title>The Global Catalogue of Microorganisms (GCM) 10K type strain sequencing project: providing services to taxonomists for standard genome sequencing and annotation.</title>
        <authorList>
            <consortium name="The Broad Institute Genomics Platform"/>
            <consortium name="The Broad Institute Genome Sequencing Center for Infectious Disease"/>
            <person name="Wu L."/>
            <person name="Ma J."/>
        </authorList>
    </citation>
    <scope>NUCLEOTIDE SEQUENCE [LARGE SCALE GENOMIC DNA]</scope>
    <source>
        <strain evidence="6 7">JCM 9088</strain>
    </source>
</reference>